<evidence type="ECO:0000256" key="1">
    <source>
        <dbReference type="SAM" id="MobiDB-lite"/>
    </source>
</evidence>
<name>A0AAW2YHB2_9EUKA</name>
<feature type="compositionally biased region" description="Acidic residues" evidence="1">
    <location>
        <begin position="178"/>
        <end position="202"/>
    </location>
</feature>
<evidence type="ECO:0000259" key="3">
    <source>
        <dbReference type="Pfam" id="PF13843"/>
    </source>
</evidence>
<keyword evidence="2" id="KW-0812">Transmembrane</keyword>
<dbReference type="Proteomes" id="UP001431209">
    <property type="component" value="Unassembled WGS sequence"/>
</dbReference>
<keyword evidence="2" id="KW-1133">Transmembrane helix</keyword>
<feature type="domain" description="PiggyBac transposable element-derived protein" evidence="3">
    <location>
        <begin position="228"/>
        <end position="538"/>
    </location>
</feature>
<reference evidence="4 5" key="1">
    <citation type="submission" date="2024-03" db="EMBL/GenBank/DDBJ databases">
        <title>The Acrasis kona genome and developmental transcriptomes reveal deep origins of eukaryotic multicellular pathways.</title>
        <authorList>
            <person name="Sheikh S."/>
            <person name="Fu C.-J."/>
            <person name="Brown M.W."/>
            <person name="Baldauf S.L."/>
        </authorList>
    </citation>
    <scope>NUCLEOTIDE SEQUENCE [LARGE SCALE GENOMIC DNA]</scope>
    <source>
        <strain evidence="4 5">ATCC MYA-3509</strain>
    </source>
</reference>
<keyword evidence="5" id="KW-1185">Reference proteome</keyword>
<evidence type="ECO:0000313" key="4">
    <source>
        <dbReference type="EMBL" id="KAL0476376.1"/>
    </source>
</evidence>
<comment type="caution">
    <text evidence="4">The sequence shown here is derived from an EMBL/GenBank/DDBJ whole genome shotgun (WGS) entry which is preliminary data.</text>
</comment>
<feature type="transmembrane region" description="Helical" evidence="2">
    <location>
        <begin position="524"/>
        <end position="540"/>
    </location>
</feature>
<sequence length="629" mass="73711">MTNREADAADPNIDVNDQAQGKPATFCTRKGCKCKGCKCVKVRRTCDEHCACKPTECENRGKFEEFKEWGREKIKINFDIKYQNHFDADSGAKNVPETCRKSLDYVKLLLPEEVATHIVKESNLYAAYCKSPEIILQQKHYKDKMAEDKKNGTWIKKRKLSEYVVENIPEQTNQQQHEEEDEQEDEEINGEERLIEDEEGEAEERRSVKSFKQWCLQLPADFVTPEVITIKMLWSYIACTLVMGLQPYNTIDQCWEKRDPTTMLYGNDNIKALMAKNKWKLVHRFLHFDQEWLEERVNLLFQKYYRPCNIVSVDEMMSKFLGKCGFRMFMPLKPIKFGLKYFSLADKRGYTFNFWLYRGSKSQQATDTVSIVIDHLEKLPKDKKFLLGTDNYYGSLTLMKEVIEKFSNIYYISTVRSNRPTWLFTPLAKEAKDQTKKVKNDNGRNRGYSWRSNPDGTISAITIEDNKLVNFISNFISPTVISNDKEILDAQSIYNHCMQCVDIADKKIGEYYLFPHRKTKWTRVYFFMLLKVIIVNAFIIKKSECQDSRMSQMDFIHNVITGIKCQHNVRARRGAPEHTLVKGDKKQTHCKHCKKTGSSVRHYCEKCKVYLHKKCFVEFHSKTSLLNQE</sequence>
<accession>A0AAW2YHB2</accession>
<dbReference type="PANTHER" id="PTHR46599:SF3">
    <property type="entry name" value="PIGGYBAC TRANSPOSABLE ELEMENT-DERIVED PROTEIN 4"/>
    <property type="match status" value="1"/>
</dbReference>
<dbReference type="InterPro" id="IPR029526">
    <property type="entry name" value="PGBD"/>
</dbReference>
<evidence type="ECO:0000256" key="2">
    <source>
        <dbReference type="SAM" id="Phobius"/>
    </source>
</evidence>
<organism evidence="4 5">
    <name type="scientific">Acrasis kona</name>
    <dbReference type="NCBI Taxonomy" id="1008807"/>
    <lineage>
        <taxon>Eukaryota</taxon>
        <taxon>Discoba</taxon>
        <taxon>Heterolobosea</taxon>
        <taxon>Tetramitia</taxon>
        <taxon>Eutetramitia</taxon>
        <taxon>Acrasidae</taxon>
        <taxon>Acrasis</taxon>
    </lineage>
</organism>
<keyword evidence="2" id="KW-0472">Membrane</keyword>
<protein>
    <recommendedName>
        <fullName evidence="3">PiggyBac transposable element-derived protein domain-containing protein</fullName>
    </recommendedName>
</protein>
<dbReference type="AlphaFoldDB" id="A0AAW2YHB2"/>
<dbReference type="PANTHER" id="PTHR46599">
    <property type="entry name" value="PIGGYBAC TRANSPOSABLE ELEMENT-DERIVED PROTEIN 4"/>
    <property type="match status" value="1"/>
</dbReference>
<dbReference type="Pfam" id="PF13843">
    <property type="entry name" value="DDE_Tnp_1_7"/>
    <property type="match status" value="1"/>
</dbReference>
<feature type="region of interest" description="Disordered" evidence="1">
    <location>
        <begin position="168"/>
        <end position="202"/>
    </location>
</feature>
<proteinExistence type="predicted"/>
<dbReference type="EMBL" id="JAOPGA020000026">
    <property type="protein sequence ID" value="KAL0476376.1"/>
    <property type="molecule type" value="Genomic_DNA"/>
</dbReference>
<evidence type="ECO:0000313" key="5">
    <source>
        <dbReference type="Proteomes" id="UP001431209"/>
    </source>
</evidence>
<gene>
    <name evidence="4" type="ORF">AKO1_004894</name>
</gene>